<dbReference type="Proteomes" id="UP001174909">
    <property type="component" value="Unassembled WGS sequence"/>
</dbReference>
<gene>
    <name evidence="1" type="ORF">GBAR_LOCUS4777</name>
</gene>
<dbReference type="AlphaFoldDB" id="A0AA35R8Y5"/>
<evidence type="ECO:0000313" key="2">
    <source>
        <dbReference type="Proteomes" id="UP001174909"/>
    </source>
</evidence>
<accession>A0AA35R8Y5</accession>
<organism evidence="1 2">
    <name type="scientific">Geodia barretti</name>
    <name type="common">Barrett's horny sponge</name>
    <dbReference type="NCBI Taxonomy" id="519541"/>
    <lineage>
        <taxon>Eukaryota</taxon>
        <taxon>Metazoa</taxon>
        <taxon>Porifera</taxon>
        <taxon>Demospongiae</taxon>
        <taxon>Heteroscleromorpha</taxon>
        <taxon>Tetractinellida</taxon>
        <taxon>Astrophorina</taxon>
        <taxon>Geodiidae</taxon>
        <taxon>Geodia</taxon>
    </lineage>
</organism>
<feature type="non-terminal residue" evidence="1">
    <location>
        <position position="75"/>
    </location>
</feature>
<dbReference type="EMBL" id="CASHTH010000694">
    <property type="protein sequence ID" value="CAI8006547.1"/>
    <property type="molecule type" value="Genomic_DNA"/>
</dbReference>
<protein>
    <submittedName>
        <fullName evidence="1">Uncharacterized protein</fullName>
    </submittedName>
</protein>
<reference evidence="1" key="1">
    <citation type="submission" date="2023-03" db="EMBL/GenBank/DDBJ databases">
        <authorList>
            <person name="Steffen K."/>
            <person name="Cardenas P."/>
        </authorList>
    </citation>
    <scope>NUCLEOTIDE SEQUENCE</scope>
</reference>
<evidence type="ECO:0000313" key="1">
    <source>
        <dbReference type="EMBL" id="CAI8006547.1"/>
    </source>
</evidence>
<name>A0AA35R8Y5_GEOBA</name>
<keyword evidence="2" id="KW-1185">Reference proteome</keyword>
<sequence length="75" mass="8887">MTHLQDDSFVIQQTHTHTQNIIIYTDNFEQWIFSSFVIFWSKNHLFFSLFLGHKSCSSEQKVTQSVKNEVIFSNT</sequence>
<comment type="caution">
    <text evidence="1">The sequence shown here is derived from an EMBL/GenBank/DDBJ whole genome shotgun (WGS) entry which is preliminary data.</text>
</comment>
<proteinExistence type="predicted"/>